<dbReference type="InParanoid" id="A0A6J2Y317"/>
<dbReference type="Pfam" id="PF12166">
    <property type="entry name" value="Piezo_cap"/>
    <property type="match status" value="1"/>
</dbReference>
<evidence type="ECO:0000313" key="2">
    <source>
        <dbReference type="Proteomes" id="UP000504635"/>
    </source>
</evidence>
<dbReference type="AlphaFoldDB" id="A0A6J2Y317"/>
<dbReference type="GO" id="GO:0008381">
    <property type="term" value="F:mechanosensitive monoatomic ion channel activity"/>
    <property type="evidence" value="ECO:0007669"/>
    <property type="project" value="InterPro"/>
</dbReference>
<dbReference type="PANTHER" id="PTHR47049">
    <property type="entry name" value="PIEZO-TYPE MECHANOSENSITIVE ION CHANNEL HOMOLOG"/>
    <property type="match status" value="1"/>
</dbReference>
<accession>A0A6J2Y317</accession>
<dbReference type="RefSeq" id="XP_030758097.1">
    <property type="nucleotide sequence ID" value="XM_030902237.1"/>
</dbReference>
<dbReference type="Proteomes" id="UP000504635">
    <property type="component" value="Unplaced"/>
</dbReference>
<proteinExistence type="predicted"/>
<feature type="domain" description="Piezo non-specific cation channel cap" evidence="1">
    <location>
        <begin position="3"/>
        <end position="162"/>
    </location>
</feature>
<organism evidence="2 3">
    <name type="scientific">Sitophilus oryzae</name>
    <name type="common">Rice weevil</name>
    <name type="synonym">Curculio oryzae</name>
    <dbReference type="NCBI Taxonomy" id="7048"/>
    <lineage>
        <taxon>Eukaryota</taxon>
        <taxon>Metazoa</taxon>
        <taxon>Ecdysozoa</taxon>
        <taxon>Arthropoda</taxon>
        <taxon>Hexapoda</taxon>
        <taxon>Insecta</taxon>
        <taxon>Pterygota</taxon>
        <taxon>Neoptera</taxon>
        <taxon>Endopterygota</taxon>
        <taxon>Coleoptera</taxon>
        <taxon>Polyphaga</taxon>
        <taxon>Cucujiformia</taxon>
        <taxon>Curculionidae</taxon>
        <taxon>Dryophthorinae</taxon>
        <taxon>Sitophilus</taxon>
    </lineage>
</organism>
<dbReference type="GO" id="GO:0016020">
    <property type="term" value="C:membrane"/>
    <property type="evidence" value="ECO:0007669"/>
    <property type="project" value="InterPro"/>
</dbReference>
<dbReference type="KEGG" id="soy:115883829"/>
<dbReference type="PANTHER" id="PTHR47049:SF2">
    <property type="entry name" value="PIEZO-TYPE MECHANOSENSITIVE ION CHANNEL HOMOLOG"/>
    <property type="match status" value="1"/>
</dbReference>
<gene>
    <name evidence="3" type="primary">LOC115883829</name>
</gene>
<protein>
    <submittedName>
        <fullName evidence="3">Piezo-type mechanosensitive ion channel component 2-like</fullName>
    </submittedName>
</protein>
<dbReference type="GeneID" id="115883829"/>
<dbReference type="InterPro" id="IPR031334">
    <property type="entry name" value="Piezo_cap_dom"/>
</dbReference>
<sequence length="208" mass="24022">MTVMSHDDFKNISRTFNNIQTSKDIFDKYEPEDVVVVKWTSYSSENWDISPKGYTSLIDQVKTFDSFTVRLVIEYVHESNSEECGKEEKIFEQTSAPFVALQREALVNMMMTETATEPLWIPLIFPKFISIDKDGIPESVPLMEPLHGGGKYKNRVKLTIKTTSTILKILSTIAVRNRRFTFSMTKYSHQQFHTLQEAEFLECILSIS</sequence>
<reference evidence="3" key="1">
    <citation type="submission" date="2025-08" db="UniProtKB">
        <authorList>
            <consortium name="RefSeq"/>
        </authorList>
    </citation>
    <scope>IDENTIFICATION</scope>
    <source>
        <tissue evidence="3">Gonads</tissue>
    </source>
</reference>
<evidence type="ECO:0000313" key="3">
    <source>
        <dbReference type="RefSeq" id="XP_030758097.1"/>
    </source>
</evidence>
<evidence type="ECO:0000259" key="1">
    <source>
        <dbReference type="Pfam" id="PF12166"/>
    </source>
</evidence>
<dbReference type="InterPro" id="IPR027272">
    <property type="entry name" value="Piezo"/>
</dbReference>
<dbReference type="OrthoDB" id="6772639at2759"/>
<keyword evidence="2" id="KW-1185">Reference proteome</keyword>
<name>A0A6J2Y317_SITOR</name>